<protein>
    <submittedName>
        <fullName evidence="1">Uncharacterized protein</fullName>
    </submittedName>
</protein>
<sequence>MALLRVELDADRDRARRFDDLVTHGAPFPKERELVIEEAWARGYTPTGKVFYRGIGQGQPPTLKFDVEVDITSR</sequence>
<dbReference type="Proteomes" id="UP000544090">
    <property type="component" value="Unassembled WGS sequence"/>
</dbReference>
<organism evidence="1 2">
    <name type="scientific">Arthrobacter mobilis</name>
    <dbReference type="NCBI Taxonomy" id="2724944"/>
    <lineage>
        <taxon>Bacteria</taxon>
        <taxon>Bacillati</taxon>
        <taxon>Actinomycetota</taxon>
        <taxon>Actinomycetes</taxon>
        <taxon>Micrococcales</taxon>
        <taxon>Micrococcaceae</taxon>
        <taxon>Arthrobacter</taxon>
    </lineage>
</organism>
<comment type="caution">
    <text evidence="1">The sequence shown here is derived from an EMBL/GenBank/DDBJ whole genome shotgun (WGS) entry which is preliminary data.</text>
</comment>
<dbReference type="EMBL" id="JAAZSQ010000037">
    <property type="protein sequence ID" value="NKX56799.1"/>
    <property type="molecule type" value="Genomic_DNA"/>
</dbReference>
<keyword evidence="2" id="KW-1185">Reference proteome</keyword>
<reference evidence="1 2" key="1">
    <citation type="submission" date="2020-04" db="EMBL/GenBank/DDBJ databases">
        <title>Arthrobacter sp. nov.</title>
        <authorList>
            <person name="Liu S."/>
        </authorList>
    </citation>
    <scope>NUCLEOTIDE SEQUENCE [LARGE SCALE GENOMIC DNA]</scope>
    <source>
        <strain evidence="1 2">E918</strain>
    </source>
</reference>
<evidence type="ECO:0000313" key="1">
    <source>
        <dbReference type="EMBL" id="NKX56799.1"/>
    </source>
</evidence>
<name>A0A7X6K7X4_9MICC</name>
<proteinExistence type="predicted"/>
<accession>A0A7X6K7X4</accession>
<gene>
    <name evidence="1" type="ORF">HGG74_20210</name>
</gene>
<dbReference type="AlphaFoldDB" id="A0A7X6K7X4"/>
<evidence type="ECO:0000313" key="2">
    <source>
        <dbReference type="Proteomes" id="UP000544090"/>
    </source>
</evidence>
<dbReference type="RefSeq" id="WP_168489311.1">
    <property type="nucleotide sequence ID" value="NZ_JAAZSQ010000037.1"/>
</dbReference>